<dbReference type="PANTHER" id="PTHR22726">
    <property type="entry name" value="METALLOENDOPEPTIDASE OMA1"/>
    <property type="match status" value="1"/>
</dbReference>
<dbReference type="EC" id="3.4.24.-" evidence="9"/>
<comment type="cofactor">
    <cofactor evidence="6">
        <name>Zn(2+)</name>
        <dbReference type="ChEBI" id="CHEBI:29105"/>
    </cofactor>
    <text evidence="6">Binds 1 zinc ion per subunit.</text>
</comment>
<dbReference type="GO" id="GO:0016020">
    <property type="term" value="C:membrane"/>
    <property type="evidence" value="ECO:0007669"/>
    <property type="project" value="TreeGrafter"/>
</dbReference>
<feature type="signal peptide" evidence="7">
    <location>
        <begin position="1"/>
        <end position="18"/>
    </location>
</feature>
<dbReference type="AlphaFoldDB" id="A0A444J688"/>
<keyword evidence="7" id="KW-0732">Signal</keyword>
<evidence type="ECO:0000313" key="9">
    <source>
        <dbReference type="EMBL" id="RWX48626.1"/>
    </source>
</evidence>
<dbReference type="InterPro" id="IPR001915">
    <property type="entry name" value="Peptidase_M48"/>
</dbReference>
<evidence type="ECO:0000256" key="2">
    <source>
        <dbReference type="ARBA" id="ARBA00022723"/>
    </source>
</evidence>
<keyword evidence="3 6" id="KW-0378">Hydrolase</keyword>
<accession>A0A444J688</accession>
<dbReference type="PANTHER" id="PTHR22726:SF8">
    <property type="entry name" value="METALLOPROTEASE YCAL"/>
    <property type="match status" value="1"/>
</dbReference>
<feature type="chain" id="PRO_5019294968" evidence="7">
    <location>
        <begin position="19"/>
        <end position="283"/>
    </location>
</feature>
<evidence type="ECO:0000256" key="7">
    <source>
        <dbReference type="SAM" id="SignalP"/>
    </source>
</evidence>
<dbReference type="InterPro" id="IPR051156">
    <property type="entry name" value="Mito/Outer_Membr_Metalloprot"/>
</dbReference>
<gene>
    <name evidence="9" type="ORF">VT99_10733</name>
</gene>
<evidence type="ECO:0000256" key="3">
    <source>
        <dbReference type="ARBA" id="ARBA00022801"/>
    </source>
</evidence>
<dbReference type="CDD" id="cd07334">
    <property type="entry name" value="M48C_loiP_like"/>
    <property type="match status" value="1"/>
</dbReference>
<dbReference type="GO" id="GO:0004222">
    <property type="term" value="F:metalloendopeptidase activity"/>
    <property type="evidence" value="ECO:0007669"/>
    <property type="project" value="InterPro"/>
</dbReference>
<comment type="similarity">
    <text evidence="6">Belongs to the peptidase M48 family.</text>
</comment>
<dbReference type="EMBL" id="MTKQ01000073">
    <property type="protein sequence ID" value="RWX48626.1"/>
    <property type="molecule type" value="Genomic_DNA"/>
</dbReference>
<evidence type="ECO:0000313" key="10">
    <source>
        <dbReference type="Proteomes" id="UP000286862"/>
    </source>
</evidence>
<evidence type="ECO:0000256" key="6">
    <source>
        <dbReference type="RuleBase" id="RU003983"/>
    </source>
</evidence>
<organism evidence="9 10">
    <name type="scientific">Candidatus Electrothrix marina</name>
    <dbReference type="NCBI Taxonomy" id="1859130"/>
    <lineage>
        <taxon>Bacteria</taxon>
        <taxon>Pseudomonadati</taxon>
        <taxon>Thermodesulfobacteriota</taxon>
        <taxon>Desulfobulbia</taxon>
        <taxon>Desulfobulbales</taxon>
        <taxon>Desulfobulbaceae</taxon>
        <taxon>Candidatus Electrothrix</taxon>
    </lineage>
</organism>
<dbReference type="Proteomes" id="UP000286862">
    <property type="component" value="Unassembled WGS sequence"/>
</dbReference>
<proteinExistence type="inferred from homology"/>
<keyword evidence="1 6" id="KW-0645">Protease</keyword>
<reference evidence="9 10" key="1">
    <citation type="submission" date="2017-01" db="EMBL/GenBank/DDBJ databases">
        <title>The cable genome- insights into the physiology and evolution of filamentous bacteria capable of sulfide oxidation via long distance electron transfer.</title>
        <authorList>
            <person name="Schreiber L."/>
            <person name="Bjerg J.T."/>
            <person name="Boggild A."/>
            <person name="Van De Vossenberg J."/>
            <person name="Meysman F."/>
            <person name="Nielsen L.P."/>
            <person name="Schramm A."/>
            <person name="Kjeldsen K.U."/>
        </authorList>
    </citation>
    <scope>NUCLEOTIDE SEQUENCE [LARGE SCALE GENOMIC DNA]</scope>
    <source>
        <strain evidence="9">A2</strain>
    </source>
</reference>
<dbReference type="Gene3D" id="3.30.2010.10">
    <property type="entry name" value="Metalloproteases ('zincins'), catalytic domain"/>
    <property type="match status" value="1"/>
</dbReference>
<dbReference type="Pfam" id="PF01435">
    <property type="entry name" value="Peptidase_M48"/>
    <property type="match status" value="1"/>
</dbReference>
<dbReference type="GO" id="GO:0046872">
    <property type="term" value="F:metal ion binding"/>
    <property type="evidence" value="ECO:0007669"/>
    <property type="project" value="UniProtKB-KW"/>
</dbReference>
<evidence type="ECO:0000256" key="1">
    <source>
        <dbReference type="ARBA" id="ARBA00022670"/>
    </source>
</evidence>
<comment type="caution">
    <text evidence="9">The sequence shown here is derived from an EMBL/GenBank/DDBJ whole genome shotgun (WGS) entry which is preliminary data.</text>
</comment>
<evidence type="ECO:0000259" key="8">
    <source>
        <dbReference type="Pfam" id="PF01435"/>
    </source>
</evidence>
<evidence type="ECO:0000256" key="4">
    <source>
        <dbReference type="ARBA" id="ARBA00022833"/>
    </source>
</evidence>
<evidence type="ECO:0000256" key="5">
    <source>
        <dbReference type="ARBA" id="ARBA00023049"/>
    </source>
</evidence>
<name>A0A444J688_9BACT</name>
<protein>
    <submittedName>
        <fullName evidence="9">Putative metalloprotease</fullName>
        <ecNumber evidence="9">3.4.24.-</ecNumber>
    </submittedName>
</protein>
<keyword evidence="5 6" id="KW-0482">Metalloprotease</keyword>
<feature type="domain" description="Peptidase M48" evidence="8">
    <location>
        <begin position="74"/>
        <end position="240"/>
    </location>
</feature>
<dbReference type="GO" id="GO:0051603">
    <property type="term" value="P:proteolysis involved in protein catabolic process"/>
    <property type="evidence" value="ECO:0007669"/>
    <property type="project" value="TreeGrafter"/>
</dbReference>
<keyword evidence="2" id="KW-0479">Metal-binding</keyword>
<sequence>MRNLTLLILCLFSLCTVGCENTDTRLVTEAGLDAVRAVALSDKAVQQMAVRSSAYADSKKRVAPATSKYARRLKRLVGDHYQEGDLTFNYKVYLAQEVNAFAMADGTIRVYSGLMDMFTDDELRFVIGHEMGHVALKHIHKKLKMAYASSAVRKAIASTNSTAGEIARSQLGSFVQVLMGAQFSQLEEKEADDYSLVFMKEKGYSSQAAVVALKKLATLGNKHSFLSSHPAPGKRAERLQMQLDGKDVSIAEQKKGLWEKATGVVVFVVNLVVGLLRWLAGLL</sequence>
<keyword evidence="4 6" id="KW-0862">Zinc</keyword>